<feature type="domain" description="PIN" evidence="2">
    <location>
        <begin position="448"/>
        <end position="585"/>
    </location>
</feature>
<protein>
    <submittedName>
        <fullName evidence="3">Putative nucleic acid-binding protein</fullName>
    </submittedName>
</protein>
<name>A0A7X0JKQ7_9HYPH</name>
<evidence type="ECO:0000313" key="3">
    <source>
        <dbReference type="EMBL" id="MBB6509406.1"/>
    </source>
</evidence>
<dbReference type="Proteomes" id="UP000585437">
    <property type="component" value="Unassembled WGS sequence"/>
</dbReference>
<dbReference type="AlphaFoldDB" id="A0A7X0JKQ7"/>
<dbReference type="InterPro" id="IPR048987">
    <property type="entry name" value="PIN-TPR-GreABC"/>
</dbReference>
<feature type="region of interest" description="Disordered" evidence="1">
    <location>
        <begin position="738"/>
        <end position="780"/>
    </location>
</feature>
<organism evidence="3 4">
    <name type="scientific">Rhizobium soli</name>
    <dbReference type="NCBI Taxonomy" id="424798"/>
    <lineage>
        <taxon>Bacteria</taxon>
        <taxon>Pseudomonadati</taxon>
        <taxon>Pseudomonadota</taxon>
        <taxon>Alphaproteobacteria</taxon>
        <taxon>Hyphomicrobiales</taxon>
        <taxon>Rhizobiaceae</taxon>
        <taxon>Rhizobium/Agrobacterium group</taxon>
        <taxon>Rhizobium</taxon>
    </lineage>
</organism>
<dbReference type="InterPro" id="IPR011990">
    <property type="entry name" value="TPR-like_helical_dom_sf"/>
</dbReference>
<evidence type="ECO:0000259" key="2">
    <source>
        <dbReference type="Pfam" id="PF20698"/>
    </source>
</evidence>
<dbReference type="Pfam" id="PF20698">
    <property type="entry name" value="PIN-TPR-GreABC"/>
    <property type="match status" value="1"/>
</dbReference>
<accession>A0A7X0JKQ7</accession>
<sequence length="780" mass="86600">MASSASIRKIALDDPAGASSDLNDMIALYKKNGRASVLLARLADELGLPEASSRAYGNALASISNNSHIASRAMVAGYATRLHDHAAVIRLMDGYVDDNVDSKDLFDLASAFAYEFPPRARAVEFFANLEDSIRNLRQYVMLEGIMNYHRGELNLAENRFLKSRELSPDLIKPILMHAQTLFRLKRKSELPALVADLDVSSIQGSPREKMDFAHLLVAGGRAEDGLELGYAVLDADRNDPKVALKWIGLVLSQLKRIHELSDAAIGMGMWTSLESDDGQTNQFLVVDGPGDPSEKKFGKGHVVAEAAIGHRVGESFDVEDRLGRTVRWTVQQVRHKYMHAYADLTENFNIRFPDEDGFHVIRTVGDDIGPFLDVMRRQGERRERIHELYTKGPLPISVLTEFSGGGSVLRFADSLRVEGIGIEACEGALPERNWATQTAKAHFGKGVVLDTLTYWAIVGINGLDVLKDLFGRILLARSTADEIGQLHEDDDLVPETEHSGSAYFHKGQFHLDEFTPERAKQLANAIAMREDAMQTDCNVVPVHAPDDIDPRLIETIRNGALDPIFVSREHGMLLVSDDKRYRNWAGSLKVRAVWLQAVFLAAKESGRLDDKVYARLVGQLALLRHTSITCSAGDIVEIVAQATPETRYIIDDIAEAIGVEKADILSHYRVTTEAVIRLLQTGPTPNAEYAIGLLMRNLLRYRTSDRRQILKGLKRTLSDQHGGKALFDRWKKGRSTDDGLELEGPRAAHAWKPDSGTLSKRNAAVKARAKKDHRRAFGKR</sequence>
<gene>
    <name evidence="3" type="ORF">F4695_002763</name>
</gene>
<proteinExistence type="predicted"/>
<evidence type="ECO:0000256" key="1">
    <source>
        <dbReference type="SAM" id="MobiDB-lite"/>
    </source>
</evidence>
<dbReference type="Gene3D" id="1.25.40.10">
    <property type="entry name" value="Tetratricopeptide repeat domain"/>
    <property type="match status" value="1"/>
</dbReference>
<feature type="compositionally biased region" description="Basic residues" evidence="1">
    <location>
        <begin position="767"/>
        <end position="780"/>
    </location>
</feature>
<dbReference type="EMBL" id="JACHBU010000004">
    <property type="protein sequence ID" value="MBB6509406.1"/>
    <property type="molecule type" value="Genomic_DNA"/>
</dbReference>
<evidence type="ECO:0000313" key="4">
    <source>
        <dbReference type="Proteomes" id="UP000585437"/>
    </source>
</evidence>
<reference evidence="3 4" key="1">
    <citation type="submission" date="2020-08" db="EMBL/GenBank/DDBJ databases">
        <title>The Agave Microbiome: Exploring the role of microbial communities in plant adaptations to desert environments.</title>
        <authorList>
            <person name="Partida-Martinez L.P."/>
        </authorList>
    </citation>
    <scope>NUCLEOTIDE SEQUENCE [LARGE SCALE GENOMIC DNA]</scope>
    <source>
        <strain evidence="3 4">AS3.12</strain>
    </source>
</reference>
<comment type="caution">
    <text evidence="3">The sequence shown here is derived from an EMBL/GenBank/DDBJ whole genome shotgun (WGS) entry which is preliminary data.</text>
</comment>
<keyword evidence="4" id="KW-1185">Reference proteome</keyword>